<dbReference type="Proteomes" id="UP000030816">
    <property type="component" value="Unassembled WGS sequence"/>
</dbReference>
<keyword evidence="2" id="KW-0732">Signal</keyword>
<sequence length="454" mass="48699">MGSLKSRRAKTSRLGSLLALACSASAHSWIEFASVIAPNGTMIGLLGYPRGYQPRSDAGWNDKIPQWLLPKPGSPAYSGDEVINKFPYEDKPKHPLLEAAPGDHIALVHFENGHVTLPQNQANKPKNRGTIYLYGTAQPKEKEKLFDVHLLWNRDGTGGDKRGTLLATRNYDDGQCFQPNTADITNQRVAKFKDNGATNSQELPCHSDLKLPDDLKPGSVYTIYWYWDWPTLNPSKIDMDKTTDGLYPWAGSFMRGDKVPNGWTMEAIGHNESYASVIDIKVVEKPKAFAGKDAGKEAWVPKQNIYSMGVQDQMANNFQVDVGGGAAAATNSGTGSAPASAPAPAPAPASTSAPAAAGSAKTDGVATVTEVITVPPTTLVTTVFRTVCDSDHKMVRRSEPAPPQPATHLTAGACFFVTADPVSGTGALPTGTFSAAKPVSTAAYDRRWVGRFRA</sequence>
<feature type="signal peptide" evidence="2">
    <location>
        <begin position="1"/>
        <end position="26"/>
    </location>
</feature>
<keyword evidence="5" id="KW-1185">Reference proteome</keyword>
<accession>A0A0B2WL57</accession>
<dbReference type="RefSeq" id="XP_040677837.1">
    <property type="nucleotide sequence ID" value="XM_040824125.1"/>
</dbReference>
<organism evidence="4 5">
    <name type="scientific">Metarhizium album (strain ARSEF 1941)</name>
    <dbReference type="NCBI Taxonomy" id="1081103"/>
    <lineage>
        <taxon>Eukaryota</taxon>
        <taxon>Fungi</taxon>
        <taxon>Dikarya</taxon>
        <taxon>Ascomycota</taxon>
        <taxon>Pezizomycotina</taxon>
        <taxon>Sordariomycetes</taxon>
        <taxon>Hypocreomycetidae</taxon>
        <taxon>Hypocreales</taxon>
        <taxon>Clavicipitaceae</taxon>
        <taxon>Metarhizium</taxon>
    </lineage>
</organism>
<evidence type="ECO:0000259" key="3">
    <source>
        <dbReference type="Pfam" id="PF24320"/>
    </source>
</evidence>
<feature type="compositionally biased region" description="Low complexity" evidence="1">
    <location>
        <begin position="329"/>
        <end position="340"/>
    </location>
</feature>
<feature type="domain" description="DUF7492" evidence="3">
    <location>
        <begin position="24"/>
        <end position="247"/>
    </location>
</feature>
<evidence type="ECO:0000256" key="2">
    <source>
        <dbReference type="SAM" id="SignalP"/>
    </source>
</evidence>
<protein>
    <recommendedName>
        <fullName evidence="3">DUF7492 domain-containing protein</fullName>
    </recommendedName>
</protein>
<proteinExistence type="predicted"/>
<dbReference type="HOGENOM" id="CLU_019095_2_0_1"/>
<dbReference type="EMBL" id="AZHE01000013">
    <property type="protein sequence ID" value="KHN96771.1"/>
    <property type="molecule type" value="Genomic_DNA"/>
</dbReference>
<feature type="region of interest" description="Disordered" evidence="1">
    <location>
        <begin position="329"/>
        <end position="357"/>
    </location>
</feature>
<reference evidence="4 5" key="1">
    <citation type="journal article" date="2014" name="Proc. Natl. Acad. Sci. U.S.A.">
        <title>Trajectory and genomic determinants of fungal-pathogen speciation and host adaptation.</title>
        <authorList>
            <person name="Hu X."/>
            <person name="Xiao G."/>
            <person name="Zheng P."/>
            <person name="Shang Y."/>
            <person name="Su Y."/>
            <person name="Zhang X."/>
            <person name="Liu X."/>
            <person name="Zhan S."/>
            <person name="St Leger R.J."/>
            <person name="Wang C."/>
        </authorList>
    </citation>
    <scope>NUCLEOTIDE SEQUENCE [LARGE SCALE GENOMIC DNA]</scope>
    <source>
        <strain evidence="4 5">ARSEF 1941</strain>
    </source>
</reference>
<feature type="compositionally biased region" description="Low complexity" evidence="1">
    <location>
        <begin position="348"/>
        <end position="357"/>
    </location>
</feature>
<feature type="chain" id="PRO_5002096654" description="DUF7492 domain-containing protein" evidence="2">
    <location>
        <begin position="27"/>
        <end position="454"/>
    </location>
</feature>
<dbReference type="GeneID" id="63739782"/>
<evidence type="ECO:0000313" key="5">
    <source>
        <dbReference type="Proteomes" id="UP000030816"/>
    </source>
</evidence>
<comment type="caution">
    <text evidence="4">The sequence shown here is derived from an EMBL/GenBank/DDBJ whole genome shotgun (WGS) entry which is preliminary data.</text>
</comment>
<dbReference type="AlphaFoldDB" id="A0A0B2WL57"/>
<gene>
    <name evidence="4" type="ORF">MAM_05327</name>
</gene>
<dbReference type="InterPro" id="IPR055915">
    <property type="entry name" value="DUF7492"/>
</dbReference>
<dbReference type="OrthoDB" id="64281at2759"/>
<name>A0A0B2WL57_METAS</name>
<evidence type="ECO:0000313" key="4">
    <source>
        <dbReference type="EMBL" id="KHN96771.1"/>
    </source>
</evidence>
<evidence type="ECO:0000256" key="1">
    <source>
        <dbReference type="SAM" id="MobiDB-lite"/>
    </source>
</evidence>
<dbReference type="Pfam" id="PF24320">
    <property type="entry name" value="DUF7492"/>
    <property type="match status" value="1"/>
</dbReference>